<keyword evidence="2" id="KW-1185">Reference proteome</keyword>
<dbReference type="STRING" id="639004.SAMN04488239_109116"/>
<evidence type="ECO:0000313" key="1">
    <source>
        <dbReference type="EMBL" id="SDD66896.1"/>
    </source>
</evidence>
<name>A0A1G6WP75_9RHOB</name>
<protein>
    <recommendedName>
        <fullName evidence="3">Translocase</fullName>
    </recommendedName>
</protein>
<reference evidence="2" key="1">
    <citation type="submission" date="2016-10" db="EMBL/GenBank/DDBJ databases">
        <authorList>
            <person name="Varghese N."/>
            <person name="Submissions S."/>
        </authorList>
    </citation>
    <scope>NUCLEOTIDE SEQUENCE [LARGE SCALE GENOMIC DNA]</scope>
    <source>
        <strain evidence="2">CGMCC 1.9108</strain>
    </source>
</reference>
<dbReference type="AlphaFoldDB" id="A0A1G6WP75"/>
<evidence type="ECO:0000313" key="2">
    <source>
        <dbReference type="Proteomes" id="UP000199628"/>
    </source>
</evidence>
<dbReference type="RefSeq" id="WP_093032580.1">
    <property type="nucleotide sequence ID" value="NZ_FMZV01000009.1"/>
</dbReference>
<dbReference type="EMBL" id="FMZV01000009">
    <property type="protein sequence ID" value="SDD66896.1"/>
    <property type="molecule type" value="Genomic_DNA"/>
</dbReference>
<accession>A0A1G6WP75</accession>
<organism evidence="1 2">
    <name type="scientific">Ruegeria marina</name>
    <dbReference type="NCBI Taxonomy" id="639004"/>
    <lineage>
        <taxon>Bacteria</taxon>
        <taxon>Pseudomonadati</taxon>
        <taxon>Pseudomonadota</taxon>
        <taxon>Alphaproteobacteria</taxon>
        <taxon>Rhodobacterales</taxon>
        <taxon>Roseobacteraceae</taxon>
        <taxon>Ruegeria</taxon>
    </lineage>
</organism>
<dbReference type="Proteomes" id="UP000199628">
    <property type="component" value="Unassembled WGS sequence"/>
</dbReference>
<dbReference type="OrthoDB" id="7956241at2"/>
<sequence length="331" mass="34611">MAQKSRKILTAGGTVLCAALIGFLMQQNAAREARQMAPRQSVVQQAVQQPETAIAPEDHAVTRAVGLSLAAASIEMNQPVRLPALALEQASPFLVKGEVLPETPPDPSEPRLGCAVQAVAVPAPMASARLSVSAPCYGNQRVSVHHSGLIFTDTTDDAGNLAVNVPAMSASAVFVVAFQNGRGTVAVTEIEDFDQVARVAIQWSGAPGFQLHAREFGASYGEPGHVWADGDAGGQGQVTRLGQPDSFAPQLAEIYSFPVSDSDRSGSIALSIEAEVTARNCGRDISAQSLELRGDGSLATHDLVFSMPDCSAAGDFLVLNNLVEDLKIAAK</sequence>
<proteinExistence type="predicted"/>
<evidence type="ECO:0008006" key="3">
    <source>
        <dbReference type="Google" id="ProtNLM"/>
    </source>
</evidence>
<gene>
    <name evidence="1" type="ORF">SAMN04488239_109116</name>
</gene>